<protein>
    <submittedName>
        <fullName evidence="1">Uncharacterized protein</fullName>
    </submittedName>
</protein>
<accession>A0AAN9LV97</accession>
<dbReference type="AlphaFoldDB" id="A0AAN9LV97"/>
<evidence type="ECO:0000313" key="2">
    <source>
        <dbReference type="Proteomes" id="UP001374584"/>
    </source>
</evidence>
<dbReference type="EMBL" id="JAYMYR010000009">
    <property type="protein sequence ID" value="KAK7342721.1"/>
    <property type="molecule type" value="Genomic_DNA"/>
</dbReference>
<proteinExistence type="predicted"/>
<comment type="caution">
    <text evidence="1">The sequence shown here is derived from an EMBL/GenBank/DDBJ whole genome shotgun (WGS) entry which is preliminary data.</text>
</comment>
<organism evidence="1 2">
    <name type="scientific">Phaseolus coccineus</name>
    <name type="common">Scarlet runner bean</name>
    <name type="synonym">Phaseolus multiflorus</name>
    <dbReference type="NCBI Taxonomy" id="3886"/>
    <lineage>
        <taxon>Eukaryota</taxon>
        <taxon>Viridiplantae</taxon>
        <taxon>Streptophyta</taxon>
        <taxon>Embryophyta</taxon>
        <taxon>Tracheophyta</taxon>
        <taxon>Spermatophyta</taxon>
        <taxon>Magnoliopsida</taxon>
        <taxon>eudicotyledons</taxon>
        <taxon>Gunneridae</taxon>
        <taxon>Pentapetalae</taxon>
        <taxon>rosids</taxon>
        <taxon>fabids</taxon>
        <taxon>Fabales</taxon>
        <taxon>Fabaceae</taxon>
        <taxon>Papilionoideae</taxon>
        <taxon>50 kb inversion clade</taxon>
        <taxon>NPAAA clade</taxon>
        <taxon>indigoferoid/millettioid clade</taxon>
        <taxon>Phaseoleae</taxon>
        <taxon>Phaseolus</taxon>
    </lineage>
</organism>
<name>A0AAN9LV97_PHACN</name>
<keyword evidence="2" id="KW-1185">Reference proteome</keyword>
<dbReference type="Proteomes" id="UP001374584">
    <property type="component" value="Unassembled WGS sequence"/>
</dbReference>
<evidence type="ECO:0000313" key="1">
    <source>
        <dbReference type="EMBL" id="KAK7342721.1"/>
    </source>
</evidence>
<reference evidence="1 2" key="1">
    <citation type="submission" date="2024-01" db="EMBL/GenBank/DDBJ databases">
        <title>The genomes of 5 underutilized Papilionoideae crops provide insights into root nodulation and disease resistanc.</title>
        <authorList>
            <person name="Jiang F."/>
        </authorList>
    </citation>
    <scope>NUCLEOTIDE SEQUENCE [LARGE SCALE GENOMIC DNA]</scope>
    <source>
        <strain evidence="1">JINMINGXINNONG_FW02</strain>
        <tissue evidence="1">Leaves</tissue>
    </source>
</reference>
<sequence>MEDHLHFQATIHLAKSRRSTSNLPLDLVHDAHVHDDYIVSLLEADDRKFIACKLDVVYLIDKVEDRSGAVEEDLLGDLKRHRQGASNKGILGKRF</sequence>
<gene>
    <name evidence="1" type="ORF">VNO80_25677</name>
</gene>